<dbReference type="PIRSF" id="PIRSF004761">
    <property type="entry name" value="Hydrgn_mat_HypA"/>
    <property type="match status" value="1"/>
</dbReference>
<name>A0A1H7KUH1_9GAMM</name>
<evidence type="ECO:0000256" key="5">
    <source>
        <dbReference type="SAM" id="MobiDB-lite"/>
    </source>
</evidence>
<accession>A0A1H7KUH1</accession>
<organism evidence="6 7">
    <name type="scientific">Ectothiorhodospira marina</name>
    <dbReference type="NCBI Taxonomy" id="1396821"/>
    <lineage>
        <taxon>Bacteria</taxon>
        <taxon>Pseudomonadati</taxon>
        <taxon>Pseudomonadota</taxon>
        <taxon>Gammaproteobacteria</taxon>
        <taxon>Chromatiales</taxon>
        <taxon>Ectothiorhodospiraceae</taxon>
        <taxon>Ectothiorhodospira</taxon>
    </lineage>
</organism>
<dbReference type="EMBL" id="FOAA01000006">
    <property type="protein sequence ID" value="SEK89587.1"/>
    <property type="molecule type" value="Genomic_DNA"/>
</dbReference>
<dbReference type="GO" id="GO:0051604">
    <property type="term" value="P:protein maturation"/>
    <property type="evidence" value="ECO:0007669"/>
    <property type="project" value="InterPro"/>
</dbReference>
<dbReference type="Pfam" id="PF01155">
    <property type="entry name" value="HypA"/>
    <property type="match status" value="1"/>
</dbReference>
<dbReference type="PANTHER" id="PTHR34535">
    <property type="entry name" value="HYDROGENASE MATURATION FACTOR HYPA"/>
    <property type="match status" value="1"/>
</dbReference>
<evidence type="ECO:0000256" key="1">
    <source>
        <dbReference type="ARBA" id="ARBA00010748"/>
    </source>
</evidence>
<keyword evidence="4" id="KW-0862">Zinc</keyword>
<dbReference type="Proteomes" id="UP000199256">
    <property type="component" value="Unassembled WGS sequence"/>
</dbReference>
<dbReference type="GO" id="GO:0016151">
    <property type="term" value="F:nickel cation binding"/>
    <property type="evidence" value="ECO:0007669"/>
    <property type="project" value="InterPro"/>
</dbReference>
<dbReference type="PROSITE" id="PS01249">
    <property type="entry name" value="HYPA"/>
    <property type="match status" value="1"/>
</dbReference>
<evidence type="ECO:0000313" key="6">
    <source>
        <dbReference type="EMBL" id="SEK89587.1"/>
    </source>
</evidence>
<comment type="similarity">
    <text evidence="1">Belongs to the HypA/HybF family.</text>
</comment>
<evidence type="ECO:0000313" key="7">
    <source>
        <dbReference type="Proteomes" id="UP000199256"/>
    </source>
</evidence>
<keyword evidence="3" id="KW-0479">Metal-binding</keyword>
<dbReference type="STRING" id="1396821.SAMN05444515_10698"/>
<keyword evidence="2" id="KW-0533">Nickel</keyword>
<sequence length="116" mass="12615">MSLAREVLHILENQARLQKFSRVHAVTVTIGPLAAVDGPALHFAFEAVTQGTLAEGAELHMEHPAARGCCRHCGHCFTMDSWLTPCPHCGGPAQAEGGQEMQVKDLQVSDEGMRRR</sequence>
<evidence type="ECO:0000256" key="2">
    <source>
        <dbReference type="ARBA" id="ARBA00022596"/>
    </source>
</evidence>
<reference evidence="7" key="1">
    <citation type="submission" date="2016-10" db="EMBL/GenBank/DDBJ databases">
        <authorList>
            <person name="Varghese N."/>
            <person name="Submissions S."/>
        </authorList>
    </citation>
    <scope>NUCLEOTIDE SEQUENCE [LARGE SCALE GENOMIC DNA]</scope>
    <source>
        <strain evidence="7">DSM 241</strain>
    </source>
</reference>
<gene>
    <name evidence="6" type="ORF">SAMN05444515_10698</name>
</gene>
<dbReference type="InterPro" id="IPR020538">
    <property type="entry name" value="Hydgase_Ni_incorp_HypA/HybF_CS"/>
</dbReference>
<dbReference type="AlphaFoldDB" id="A0A1H7KUH1"/>
<evidence type="ECO:0000256" key="4">
    <source>
        <dbReference type="ARBA" id="ARBA00022833"/>
    </source>
</evidence>
<dbReference type="PANTHER" id="PTHR34535:SF3">
    <property type="entry name" value="HYDROGENASE MATURATION FACTOR HYPA"/>
    <property type="match status" value="1"/>
</dbReference>
<proteinExistence type="inferred from homology"/>
<evidence type="ECO:0000256" key="3">
    <source>
        <dbReference type="ARBA" id="ARBA00022723"/>
    </source>
</evidence>
<feature type="region of interest" description="Disordered" evidence="5">
    <location>
        <begin position="93"/>
        <end position="116"/>
    </location>
</feature>
<dbReference type="InterPro" id="IPR000688">
    <property type="entry name" value="HypA/HybF"/>
</dbReference>
<dbReference type="GO" id="GO:0008270">
    <property type="term" value="F:zinc ion binding"/>
    <property type="evidence" value="ECO:0007669"/>
    <property type="project" value="TreeGrafter"/>
</dbReference>
<protein>
    <submittedName>
        <fullName evidence="6">Hydrogenase nickel incorporation protein HypA/HybF</fullName>
    </submittedName>
</protein>
<dbReference type="Gene3D" id="3.30.2320.80">
    <property type="match status" value="1"/>
</dbReference>
<keyword evidence="7" id="KW-1185">Reference proteome</keyword>